<dbReference type="Proteomes" id="UP000034932">
    <property type="component" value="Unassembled WGS sequence"/>
</dbReference>
<protein>
    <recommendedName>
        <fullName evidence="3">Glycoside hydrolase family 5 domain-containing protein</fullName>
    </recommendedName>
</protein>
<name>A0A0G0LQU8_9BACT</name>
<accession>A0A0G0LQU8</accession>
<evidence type="ECO:0008006" key="3">
    <source>
        <dbReference type="Google" id="ProtNLM"/>
    </source>
</evidence>
<dbReference type="SUPFAM" id="SSF51445">
    <property type="entry name" value="(Trans)glycosidases"/>
    <property type="match status" value="1"/>
</dbReference>
<dbReference type="Gene3D" id="3.20.20.80">
    <property type="entry name" value="Glycosidases"/>
    <property type="match status" value="1"/>
</dbReference>
<proteinExistence type="predicted"/>
<sequence length="465" mass="53111">MNPHARNEHTLLKRACLPIPASQRVAHYIKIKLSLVAGTIHVEYLNMLRKSLIILLTFIFSILFFPKQTKAIENPLAAPNNLFGIHILDENDLEDAANLVNSQGDWGYVTLVIRADERDTERWQKVFDKMRRLHLIPIVRIATKQLDGGWEKPNFDEIDGWVSFLNSLNWVIKNRYLVVGNEPNHSKEWGNQISPEEYADYLETLSKKLKSRNQDFFILPAGFDASAPKSKETMNEAEFLKKMVEHKSQIFENLDGWTSHSYPNPNFSGSQDDVGRGTVLTFEWELKFLKSIGLTKTLPVFITETGWAHDMDAKANGYKDTETITNNLKGALELAWNDERIVAVTPFILNYQTPPFDIFSWKNKDGGFYEFYYEMQKLPKKQGKPVQIVSVDVLSIIFPPIFPNNGKMVGGIALIKNKGQTIWTGNEKIRSRKFNLDIELEPKVIFSDIEPGETSIAVFSTVLAN</sequence>
<evidence type="ECO:0000313" key="2">
    <source>
        <dbReference type="Proteomes" id="UP000034932"/>
    </source>
</evidence>
<gene>
    <name evidence="1" type="ORF">UT19_C0003G0063</name>
</gene>
<dbReference type="EMBL" id="LBVW01000003">
    <property type="protein sequence ID" value="KKQ94258.1"/>
    <property type="molecule type" value="Genomic_DNA"/>
</dbReference>
<dbReference type="InterPro" id="IPR017853">
    <property type="entry name" value="GH"/>
</dbReference>
<evidence type="ECO:0000313" key="1">
    <source>
        <dbReference type="EMBL" id="KKQ94258.1"/>
    </source>
</evidence>
<reference evidence="1 2" key="1">
    <citation type="journal article" date="2015" name="Nature">
        <title>rRNA introns, odd ribosomes, and small enigmatic genomes across a large radiation of phyla.</title>
        <authorList>
            <person name="Brown C.T."/>
            <person name="Hug L.A."/>
            <person name="Thomas B.C."/>
            <person name="Sharon I."/>
            <person name="Castelle C.J."/>
            <person name="Singh A."/>
            <person name="Wilkins M.J."/>
            <person name="Williams K.H."/>
            <person name="Banfield J.F."/>
        </authorList>
    </citation>
    <scope>NUCLEOTIDE SEQUENCE [LARGE SCALE GENOMIC DNA]</scope>
</reference>
<dbReference type="InterPro" id="IPR051923">
    <property type="entry name" value="Glycosyl_Hydrolase_39"/>
</dbReference>
<dbReference type="PANTHER" id="PTHR12631">
    <property type="entry name" value="ALPHA-L-IDURONIDASE"/>
    <property type="match status" value="1"/>
</dbReference>
<comment type="caution">
    <text evidence="1">The sequence shown here is derived from an EMBL/GenBank/DDBJ whole genome shotgun (WGS) entry which is preliminary data.</text>
</comment>
<dbReference type="PANTHER" id="PTHR12631:SF10">
    <property type="entry name" value="BETA-XYLOSIDASE-LIKE PROTEIN-RELATED"/>
    <property type="match status" value="1"/>
</dbReference>
<dbReference type="GO" id="GO:0004553">
    <property type="term" value="F:hydrolase activity, hydrolyzing O-glycosyl compounds"/>
    <property type="evidence" value="ECO:0007669"/>
    <property type="project" value="TreeGrafter"/>
</dbReference>
<dbReference type="AlphaFoldDB" id="A0A0G0LQU8"/>
<organism evidence="1 2">
    <name type="scientific">Candidatus Woesebacteria bacterium GW2011_GWB1_39_10b</name>
    <dbReference type="NCBI Taxonomy" id="1618573"/>
    <lineage>
        <taxon>Bacteria</taxon>
        <taxon>Candidatus Woeseibacteriota</taxon>
    </lineage>
</organism>